<keyword evidence="1" id="KW-1133">Transmembrane helix</keyword>
<evidence type="ECO:0000256" key="1">
    <source>
        <dbReference type="SAM" id="Phobius"/>
    </source>
</evidence>
<accession>A0A2M6XUH8</accession>
<feature type="transmembrane region" description="Helical" evidence="1">
    <location>
        <begin position="12"/>
        <end position="32"/>
    </location>
</feature>
<gene>
    <name evidence="2" type="ORF">COT20_01515</name>
</gene>
<protein>
    <submittedName>
        <fullName evidence="2">Uncharacterized protein</fullName>
    </submittedName>
</protein>
<dbReference type="EMBL" id="PEXQ01000038">
    <property type="protein sequence ID" value="PIU15589.1"/>
    <property type="molecule type" value="Genomic_DNA"/>
</dbReference>
<dbReference type="Proteomes" id="UP000229784">
    <property type="component" value="Unassembled WGS sequence"/>
</dbReference>
<keyword evidence="1" id="KW-0812">Transmembrane</keyword>
<evidence type="ECO:0000313" key="2">
    <source>
        <dbReference type="EMBL" id="PIU15589.1"/>
    </source>
</evidence>
<keyword evidence="1" id="KW-0472">Membrane</keyword>
<evidence type="ECO:0000313" key="3">
    <source>
        <dbReference type="Proteomes" id="UP000229784"/>
    </source>
</evidence>
<reference evidence="3" key="1">
    <citation type="submission" date="2017-09" db="EMBL/GenBank/DDBJ databases">
        <title>Depth-based differentiation of microbial function through sediment-hosted aquifers and enrichment of novel symbionts in the deep terrestrial subsurface.</title>
        <authorList>
            <person name="Probst A.J."/>
            <person name="Ladd B."/>
            <person name="Jarett J.K."/>
            <person name="Geller-Mcgrath D.E."/>
            <person name="Sieber C.M.K."/>
            <person name="Emerson J.B."/>
            <person name="Anantharaman K."/>
            <person name="Thomas B.C."/>
            <person name="Malmstrom R."/>
            <person name="Stieglmeier M."/>
            <person name="Klingl A."/>
            <person name="Woyke T."/>
            <person name="Ryan C.M."/>
            <person name="Banfield J.F."/>
        </authorList>
    </citation>
    <scope>NUCLEOTIDE SEQUENCE [LARGE SCALE GENOMIC DNA]</scope>
</reference>
<comment type="caution">
    <text evidence="2">The sequence shown here is derived from an EMBL/GenBank/DDBJ whole genome shotgun (WGS) entry which is preliminary data.</text>
</comment>
<name>A0A2M6XUH8_9BACT</name>
<proteinExistence type="predicted"/>
<dbReference type="AlphaFoldDB" id="A0A2M6XUH8"/>
<organism evidence="2 3">
    <name type="scientific">bacterium (Candidatus Gribaldobacteria) CG08_land_8_20_14_0_20_39_15</name>
    <dbReference type="NCBI Taxonomy" id="2014273"/>
    <lineage>
        <taxon>Bacteria</taxon>
        <taxon>Candidatus Gribaldobacteria</taxon>
    </lineage>
</organism>
<sequence>MLAPFLNRRVSSFLGLSIVVTLAFIAGAVIIYQSSKLKALQEEIVPWYIQQMTATTTNY</sequence>